<gene>
    <name evidence="2" type="ORF">DME_LOCUS8862</name>
</gene>
<evidence type="ECO:0000259" key="1">
    <source>
        <dbReference type="PROSITE" id="PS51782"/>
    </source>
</evidence>
<name>A0A0N4UCQ9_DRAME</name>
<dbReference type="SMART" id="SM00257">
    <property type="entry name" value="LysM"/>
    <property type="match status" value="1"/>
</dbReference>
<evidence type="ECO:0000313" key="3">
    <source>
        <dbReference type="Proteomes" id="UP000038040"/>
    </source>
</evidence>
<sequence>MEYTVKDSDTLARIAAFHDCTISELMKLNKLGSRMIFPGQKLLVPSFTEKYEVSLGNHVDSASPLAELESLNIQSGAASENATVSTLNTNDDDGIRKGPGIAILKTPTMDNDVAQIHKSPKNTVKDASLDEDVDTDCLRRFLKIKVKKINEKTGTVSGTLLVTPNALMFDPDVNHPLVIENGQEIYIMMARMEDIACIALYKERHETVGKDTYTNSAVSSCGNLAAPLDDESGSRQIKDSTAGFEFADSSNGSLDSYGSYLAKLENEPINNLDSGEIPVNQILSRANELQFSPFVNNDLDKGRSASLHGKSEDAHANSIRGTVASSAERMTQTAVSGTMTVAHGVASHTKSAAGSLQTGIQASAKLAATHAKVAVDVVASMPQGIAMIGSELFSDGQQTSQQLKQMNEKATESLRCQQNLATLKTLQEKTILAREKAKKERGILFSCATSLGDEPDLFRHVDELLGNRSADMPCYMTVRLKYALNFEQRNIGGVSCGVRELFDFREYDANFEEILIEVRFPVPGEDNFLVISQEDRFWFAIPSRHVDSLYYFLLQWAPERNSLENMVPSHGKDSNYVGNNHSFVDFNGTEFLVLNSNTDDKLAGIFIARISAYKY</sequence>
<dbReference type="EMBL" id="UYYG01001173">
    <property type="protein sequence ID" value="VDN58889.1"/>
    <property type="molecule type" value="Genomic_DNA"/>
</dbReference>
<dbReference type="AlphaFoldDB" id="A0A0N4UCQ9"/>
<dbReference type="STRING" id="318479.A0A0N4UCQ9"/>
<proteinExistence type="predicted"/>
<organism evidence="3 5">
    <name type="scientific">Dracunculus medinensis</name>
    <name type="common">Guinea worm</name>
    <dbReference type="NCBI Taxonomy" id="318479"/>
    <lineage>
        <taxon>Eukaryota</taxon>
        <taxon>Metazoa</taxon>
        <taxon>Ecdysozoa</taxon>
        <taxon>Nematoda</taxon>
        <taxon>Chromadorea</taxon>
        <taxon>Rhabditida</taxon>
        <taxon>Spirurina</taxon>
        <taxon>Dracunculoidea</taxon>
        <taxon>Dracunculidae</taxon>
        <taxon>Dracunculus</taxon>
    </lineage>
</organism>
<reference evidence="5" key="1">
    <citation type="submission" date="2017-02" db="UniProtKB">
        <authorList>
            <consortium name="WormBaseParasite"/>
        </authorList>
    </citation>
    <scope>IDENTIFICATION</scope>
</reference>
<dbReference type="CDD" id="cd00118">
    <property type="entry name" value="LysM"/>
    <property type="match status" value="1"/>
</dbReference>
<dbReference type="Proteomes" id="UP000274756">
    <property type="component" value="Unassembled WGS sequence"/>
</dbReference>
<feature type="domain" description="LysM" evidence="1">
    <location>
        <begin position="1"/>
        <end position="44"/>
    </location>
</feature>
<dbReference type="PROSITE" id="PS51782">
    <property type="entry name" value="LYSM"/>
    <property type="match status" value="1"/>
</dbReference>
<reference evidence="2 4" key="2">
    <citation type="submission" date="2018-11" db="EMBL/GenBank/DDBJ databases">
        <authorList>
            <consortium name="Pathogen Informatics"/>
        </authorList>
    </citation>
    <scope>NUCLEOTIDE SEQUENCE [LARGE SCALE GENOMIC DNA]</scope>
</reference>
<dbReference type="InterPro" id="IPR036779">
    <property type="entry name" value="LysM_dom_sf"/>
</dbReference>
<dbReference type="OrthoDB" id="26679at2759"/>
<dbReference type="WBParaSite" id="DME_0000506301-mRNA-1">
    <property type="protein sequence ID" value="DME_0000506301-mRNA-1"/>
    <property type="gene ID" value="DME_0000506301"/>
</dbReference>
<dbReference type="InterPro" id="IPR018392">
    <property type="entry name" value="LysM"/>
</dbReference>
<dbReference type="Pfam" id="PF01476">
    <property type="entry name" value="LysM"/>
    <property type="match status" value="1"/>
</dbReference>
<evidence type="ECO:0000313" key="5">
    <source>
        <dbReference type="WBParaSite" id="DME_0000506301-mRNA-1"/>
    </source>
</evidence>
<protein>
    <submittedName>
        <fullName evidence="5">LysM domain-containing protein</fullName>
    </submittedName>
</protein>
<dbReference type="SUPFAM" id="SSF54106">
    <property type="entry name" value="LysM domain"/>
    <property type="match status" value="1"/>
</dbReference>
<keyword evidence="4" id="KW-1185">Reference proteome</keyword>
<accession>A0A0N4UCQ9</accession>
<dbReference type="Gene3D" id="3.10.350.10">
    <property type="entry name" value="LysM domain"/>
    <property type="match status" value="1"/>
</dbReference>
<evidence type="ECO:0000313" key="4">
    <source>
        <dbReference type="Proteomes" id="UP000274756"/>
    </source>
</evidence>
<dbReference type="Proteomes" id="UP000038040">
    <property type="component" value="Unplaced"/>
</dbReference>
<evidence type="ECO:0000313" key="2">
    <source>
        <dbReference type="EMBL" id="VDN58889.1"/>
    </source>
</evidence>